<keyword evidence="2 7" id="KW-0813">Transport</keyword>
<keyword evidence="4 7" id="KW-0812">Transmembrane</keyword>
<keyword evidence="10" id="KW-1185">Reference proteome</keyword>
<keyword evidence="6 7" id="KW-0472">Membrane</keyword>
<feature type="transmembrane region" description="Helical" evidence="7">
    <location>
        <begin position="9"/>
        <end position="30"/>
    </location>
</feature>
<dbReference type="Proteomes" id="UP000324252">
    <property type="component" value="Unassembled WGS sequence"/>
</dbReference>
<evidence type="ECO:0000256" key="4">
    <source>
        <dbReference type="ARBA" id="ARBA00022692"/>
    </source>
</evidence>
<proteinExistence type="inferred from homology"/>
<evidence type="ECO:0000256" key="7">
    <source>
        <dbReference type="RuleBase" id="RU363032"/>
    </source>
</evidence>
<evidence type="ECO:0000313" key="10">
    <source>
        <dbReference type="Proteomes" id="UP000324252"/>
    </source>
</evidence>
<dbReference type="EMBL" id="FQZZ01000002">
    <property type="protein sequence ID" value="SHJ87956.1"/>
    <property type="molecule type" value="Genomic_DNA"/>
</dbReference>
<dbReference type="CDD" id="cd06261">
    <property type="entry name" value="TM_PBP2"/>
    <property type="match status" value="1"/>
</dbReference>
<feature type="domain" description="ABC transmembrane type-1" evidence="8">
    <location>
        <begin position="95"/>
        <end position="324"/>
    </location>
</feature>
<dbReference type="PANTHER" id="PTHR43163:SF6">
    <property type="entry name" value="DIPEPTIDE TRANSPORT SYSTEM PERMEASE PROTEIN DPPB-RELATED"/>
    <property type="match status" value="1"/>
</dbReference>
<organism evidence="9 10">
    <name type="scientific">Lutimaribacter pacificus</name>
    <dbReference type="NCBI Taxonomy" id="391948"/>
    <lineage>
        <taxon>Bacteria</taxon>
        <taxon>Pseudomonadati</taxon>
        <taxon>Pseudomonadota</taxon>
        <taxon>Alphaproteobacteria</taxon>
        <taxon>Rhodobacterales</taxon>
        <taxon>Roseobacteraceae</taxon>
        <taxon>Lutimaribacter</taxon>
    </lineage>
</organism>
<feature type="transmembrane region" description="Helical" evidence="7">
    <location>
        <begin position="251"/>
        <end position="281"/>
    </location>
</feature>
<evidence type="ECO:0000256" key="6">
    <source>
        <dbReference type="ARBA" id="ARBA00023136"/>
    </source>
</evidence>
<gene>
    <name evidence="9" type="ORF">SAMN05444142_102218</name>
</gene>
<dbReference type="OrthoDB" id="9807402at2"/>
<protein>
    <submittedName>
        <fullName evidence="9">Peptide/nickel transport system permease protein</fullName>
    </submittedName>
</protein>
<dbReference type="AlphaFoldDB" id="A0A1H0GG09"/>
<dbReference type="RefSeq" id="WP_149787894.1">
    <property type="nucleotide sequence ID" value="NZ_FNIO01000003.1"/>
</dbReference>
<evidence type="ECO:0000256" key="5">
    <source>
        <dbReference type="ARBA" id="ARBA00022989"/>
    </source>
</evidence>
<sequence length="336" mass="36584">MLNFIVSRVLGAIPVLLIVTMAIFGLLRLAPGDAADLLLPDDATDEQVEEMREAWGLDRPVWEQYGRFLGNLASFDLGESYRYRAPVFDLILDRLPATLELSFYALLVAILVSVPLGMIAALNKGKIIDALVSVFSISGVSAPSFWIGILLVLFLSGYMNLFPSSGRVPYGWPVPEVTGFVTLDALLAGAFDKFVEGLSYLALPALTLAFAMIGIISRITRSSVIDAGQEEHVFTAVAKGMTRRAIVRRHLMPNAAIPIITIIGLELGALISGSIIVEVVFSWPGIGTLLFQAISVRDMPLTTGIVASYTVFFILLNLMIDIVYTMFDPRLRSNKG</sequence>
<keyword evidence="5 7" id="KW-1133">Transmembrane helix</keyword>
<feature type="transmembrane region" description="Helical" evidence="7">
    <location>
        <begin position="301"/>
        <end position="327"/>
    </location>
</feature>
<feature type="transmembrane region" description="Helical" evidence="7">
    <location>
        <begin position="101"/>
        <end position="122"/>
    </location>
</feature>
<evidence type="ECO:0000313" key="9">
    <source>
        <dbReference type="EMBL" id="SHJ87956.1"/>
    </source>
</evidence>
<dbReference type="InterPro" id="IPR035906">
    <property type="entry name" value="MetI-like_sf"/>
</dbReference>
<dbReference type="GO" id="GO:0055085">
    <property type="term" value="P:transmembrane transport"/>
    <property type="evidence" value="ECO:0007669"/>
    <property type="project" value="InterPro"/>
</dbReference>
<dbReference type="InterPro" id="IPR000515">
    <property type="entry name" value="MetI-like"/>
</dbReference>
<dbReference type="PROSITE" id="PS50928">
    <property type="entry name" value="ABC_TM1"/>
    <property type="match status" value="1"/>
</dbReference>
<accession>A0A1H0GG09</accession>
<dbReference type="InterPro" id="IPR045621">
    <property type="entry name" value="BPD_transp_1_N"/>
</dbReference>
<evidence type="ECO:0000256" key="1">
    <source>
        <dbReference type="ARBA" id="ARBA00004651"/>
    </source>
</evidence>
<keyword evidence="3" id="KW-1003">Cell membrane</keyword>
<dbReference type="Pfam" id="PF19300">
    <property type="entry name" value="BPD_transp_1_N"/>
    <property type="match status" value="1"/>
</dbReference>
<evidence type="ECO:0000256" key="2">
    <source>
        <dbReference type="ARBA" id="ARBA00022448"/>
    </source>
</evidence>
<reference evidence="9 10" key="1">
    <citation type="submission" date="2016-11" db="EMBL/GenBank/DDBJ databases">
        <authorList>
            <person name="Varghese N."/>
            <person name="Submissions S."/>
        </authorList>
    </citation>
    <scope>NUCLEOTIDE SEQUENCE [LARGE SCALE GENOMIC DNA]</scope>
    <source>
        <strain evidence="9 10">DSM 29620</strain>
    </source>
</reference>
<dbReference type="PANTHER" id="PTHR43163">
    <property type="entry name" value="DIPEPTIDE TRANSPORT SYSTEM PERMEASE PROTEIN DPPB-RELATED"/>
    <property type="match status" value="1"/>
</dbReference>
<dbReference type="Gene3D" id="1.10.3720.10">
    <property type="entry name" value="MetI-like"/>
    <property type="match status" value="1"/>
</dbReference>
<comment type="similarity">
    <text evidence="7">Belongs to the binding-protein-dependent transport system permease family.</text>
</comment>
<name>A0A1H0GG09_9RHOB</name>
<comment type="subcellular location">
    <subcellularLocation>
        <location evidence="1 7">Cell membrane</location>
        <topology evidence="1 7">Multi-pass membrane protein</topology>
    </subcellularLocation>
</comment>
<evidence type="ECO:0000256" key="3">
    <source>
        <dbReference type="ARBA" id="ARBA00022475"/>
    </source>
</evidence>
<dbReference type="GO" id="GO:0005886">
    <property type="term" value="C:plasma membrane"/>
    <property type="evidence" value="ECO:0007669"/>
    <property type="project" value="UniProtKB-SubCell"/>
</dbReference>
<feature type="transmembrane region" description="Helical" evidence="7">
    <location>
        <begin position="134"/>
        <end position="159"/>
    </location>
</feature>
<feature type="transmembrane region" description="Helical" evidence="7">
    <location>
        <begin position="197"/>
        <end position="216"/>
    </location>
</feature>
<dbReference type="SUPFAM" id="SSF161098">
    <property type="entry name" value="MetI-like"/>
    <property type="match status" value="1"/>
</dbReference>
<evidence type="ECO:0000259" key="8">
    <source>
        <dbReference type="PROSITE" id="PS50928"/>
    </source>
</evidence>
<dbReference type="Pfam" id="PF00528">
    <property type="entry name" value="BPD_transp_1"/>
    <property type="match status" value="1"/>
</dbReference>